<proteinExistence type="predicted"/>
<organism evidence="2 3">
    <name type="scientific">Nephila pilipes</name>
    <name type="common">Giant wood spider</name>
    <name type="synonym">Nephila maculata</name>
    <dbReference type="NCBI Taxonomy" id="299642"/>
    <lineage>
        <taxon>Eukaryota</taxon>
        <taxon>Metazoa</taxon>
        <taxon>Ecdysozoa</taxon>
        <taxon>Arthropoda</taxon>
        <taxon>Chelicerata</taxon>
        <taxon>Arachnida</taxon>
        <taxon>Araneae</taxon>
        <taxon>Araneomorphae</taxon>
        <taxon>Entelegynae</taxon>
        <taxon>Araneoidea</taxon>
        <taxon>Nephilidae</taxon>
        <taxon>Nephila</taxon>
    </lineage>
</organism>
<dbReference type="EMBL" id="BMAW01103519">
    <property type="protein sequence ID" value="GFT09530.1"/>
    <property type="molecule type" value="Genomic_DNA"/>
</dbReference>
<dbReference type="AlphaFoldDB" id="A0A8X6NDI0"/>
<sequence>MARTKQTAQKKKEKTESIANKDPPDLESDTDDETETMDTENENSTDPDQNKEACLIRTRMEEKFNEAVKYINHYRHIKFKSSIRTYFFEERQKIDSNIHKFILLKLEIAENLKKTVCPN</sequence>
<protein>
    <submittedName>
        <fullName evidence="2">Uncharacterized protein</fullName>
    </submittedName>
</protein>
<gene>
    <name evidence="2" type="ORF">NPIL_654311</name>
</gene>
<dbReference type="Proteomes" id="UP000887013">
    <property type="component" value="Unassembled WGS sequence"/>
</dbReference>
<name>A0A8X6NDI0_NEPPI</name>
<evidence type="ECO:0000313" key="3">
    <source>
        <dbReference type="Proteomes" id="UP000887013"/>
    </source>
</evidence>
<feature type="compositionally biased region" description="Acidic residues" evidence="1">
    <location>
        <begin position="25"/>
        <end position="45"/>
    </location>
</feature>
<reference evidence="2" key="1">
    <citation type="submission" date="2020-08" db="EMBL/GenBank/DDBJ databases">
        <title>Multicomponent nature underlies the extraordinary mechanical properties of spider dragline silk.</title>
        <authorList>
            <person name="Kono N."/>
            <person name="Nakamura H."/>
            <person name="Mori M."/>
            <person name="Yoshida Y."/>
            <person name="Ohtoshi R."/>
            <person name="Malay A.D."/>
            <person name="Moran D.A.P."/>
            <person name="Tomita M."/>
            <person name="Numata K."/>
            <person name="Arakawa K."/>
        </authorList>
    </citation>
    <scope>NUCLEOTIDE SEQUENCE</scope>
</reference>
<comment type="caution">
    <text evidence="2">The sequence shown here is derived from an EMBL/GenBank/DDBJ whole genome shotgun (WGS) entry which is preliminary data.</text>
</comment>
<evidence type="ECO:0000256" key="1">
    <source>
        <dbReference type="SAM" id="MobiDB-lite"/>
    </source>
</evidence>
<feature type="region of interest" description="Disordered" evidence="1">
    <location>
        <begin position="1"/>
        <end position="53"/>
    </location>
</feature>
<keyword evidence="3" id="KW-1185">Reference proteome</keyword>
<accession>A0A8X6NDI0</accession>
<evidence type="ECO:0000313" key="2">
    <source>
        <dbReference type="EMBL" id="GFT09530.1"/>
    </source>
</evidence>